<dbReference type="InterPro" id="IPR050953">
    <property type="entry name" value="N4_N6_ade-DNA_methylase"/>
</dbReference>
<dbReference type="GO" id="GO:0008168">
    <property type="term" value="F:methyltransferase activity"/>
    <property type="evidence" value="ECO:0007669"/>
    <property type="project" value="UniProtKB-KW"/>
</dbReference>
<dbReference type="EC" id="2.1.1.72" evidence="1"/>
<dbReference type="GO" id="GO:0032259">
    <property type="term" value="P:methylation"/>
    <property type="evidence" value="ECO:0007669"/>
    <property type="project" value="UniProtKB-KW"/>
</dbReference>
<evidence type="ECO:0000256" key="6">
    <source>
        <dbReference type="SAM" id="MobiDB-lite"/>
    </source>
</evidence>
<comment type="catalytic activity">
    <reaction evidence="5">
        <text>a 2'-deoxyadenosine in DNA + S-adenosyl-L-methionine = an N(6)-methyl-2'-deoxyadenosine in DNA + S-adenosyl-L-homocysteine + H(+)</text>
        <dbReference type="Rhea" id="RHEA:15197"/>
        <dbReference type="Rhea" id="RHEA-COMP:12418"/>
        <dbReference type="Rhea" id="RHEA-COMP:12419"/>
        <dbReference type="ChEBI" id="CHEBI:15378"/>
        <dbReference type="ChEBI" id="CHEBI:57856"/>
        <dbReference type="ChEBI" id="CHEBI:59789"/>
        <dbReference type="ChEBI" id="CHEBI:90615"/>
        <dbReference type="ChEBI" id="CHEBI:90616"/>
        <dbReference type="EC" id="2.1.1.72"/>
    </reaction>
</comment>
<evidence type="ECO:0000256" key="3">
    <source>
        <dbReference type="ARBA" id="ARBA00022679"/>
    </source>
</evidence>
<protein>
    <recommendedName>
        <fullName evidence="1">site-specific DNA-methyltransferase (adenine-specific)</fullName>
        <ecNumber evidence="1">2.1.1.72</ecNumber>
    </recommendedName>
</protein>
<evidence type="ECO:0000313" key="9">
    <source>
        <dbReference type="Proteomes" id="UP001597296"/>
    </source>
</evidence>
<dbReference type="PROSITE" id="PS00092">
    <property type="entry name" value="N6_MTASE"/>
    <property type="match status" value="1"/>
</dbReference>
<gene>
    <name evidence="8" type="ORF">ACFSNB_05225</name>
</gene>
<dbReference type="PRINTS" id="PR00507">
    <property type="entry name" value="N12N6MTFRASE"/>
</dbReference>
<evidence type="ECO:0000256" key="2">
    <source>
        <dbReference type="ARBA" id="ARBA00022603"/>
    </source>
</evidence>
<organism evidence="8 9">
    <name type="scientific">Phaeospirillum tilakii</name>
    <dbReference type="NCBI Taxonomy" id="741673"/>
    <lineage>
        <taxon>Bacteria</taxon>
        <taxon>Pseudomonadati</taxon>
        <taxon>Pseudomonadota</taxon>
        <taxon>Alphaproteobacteria</taxon>
        <taxon>Rhodospirillales</taxon>
        <taxon>Rhodospirillaceae</taxon>
        <taxon>Phaeospirillum</taxon>
    </lineage>
</organism>
<dbReference type="InterPro" id="IPR002052">
    <property type="entry name" value="DNA_methylase_N6_adenine_CS"/>
</dbReference>
<dbReference type="InterPro" id="IPR029063">
    <property type="entry name" value="SAM-dependent_MTases_sf"/>
</dbReference>
<dbReference type="SUPFAM" id="SSF53335">
    <property type="entry name" value="S-adenosyl-L-methionine-dependent methyltransferases"/>
    <property type="match status" value="1"/>
</dbReference>
<evidence type="ECO:0000313" key="8">
    <source>
        <dbReference type="EMBL" id="MFD2233200.1"/>
    </source>
</evidence>
<evidence type="ECO:0000256" key="4">
    <source>
        <dbReference type="ARBA" id="ARBA00022691"/>
    </source>
</evidence>
<reference evidence="9" key="1">
    <citation type="journal article" date="2019" name="Int. J. Syst. Evol. Microbiol.">
        <title>The Global Catalogue of Microorganisms (GCM) 10K type strain sequencing project: providing services to taxonomists for standard genome sequencing and annotation.</title>
        <authorList>
            <consortium name="The Broad Institute Genomics Platform"/>
            <consortium name="The Broad Institute Genome Sequencing Center for Infectious Disease"/>
            <person name="Wu L."/>
            <person name="Ma J."/>
        </authorList>
    </citation>
    <scope>NUCLEOTIDE SEQUENCE [LARGE SCALE GENOMIC DNA]</scope>
    <source>
        <strain evidence="9">KCTC 15012</strain>
    </source>
</reference>
<evidence type="ECO:0000256" key="5">
    <source>
        <dbReference type="ARBA" id="ARBA00047942"/>
    </source>
</evidence>
<feature type="compositionally biased region" description="Basic and acidic residues" evidence="6">
    <location>
        <begin position="617"/>
        <end position="626"/>
    </location>
</feature>
<accession>A0ABW5CAT3</accession>
<dbReference type="Gene3D" id="3.40.50.150">
    <property type="entry name" value="Vaccinia Virus protein VP39"/>
    <property type="match status" value="2"/>
</dbReference>
<keyword evidence="9" id="KW-1185">Reference proteome</keyword>
<dbReference type="Proteomes" id="UP001597296">
    <property type="component" value="Unassembled WGS sequence"/>
</dbReference>
<dbReference type="RefSeq" id="WP_377314981.1">
    <property type="nucleotide sequence ID" value="NZ_JBHUIY010000007.1"/>
</dbReference>
<feature type="region of interest" description="Disordered" evidence="6">
    <location>
        <begin position="617"/>
        <end position="636"/>
    </location>
</feature>
<dbReference type="PANTHER" id="PTHR33841:SF1">
    <property type="entry name" value="DNA METHYLTRANSFERASE A"/>
    <property type="match status" value="1"/>
</dbReference>
<comment type="caution">
    <text evidence="8">The sequence shown here is derived from an EMBL/GenBank/DDBJ whole genome shotgun (WGS) entry which is preliminary data.</text>
</comment>
<keyword evidence="3" id="KW-0808">Transferase</keyword>
<evidence type="ECO:0000259" key="7">
    <source>
        <dbReference type="Pfam" id="PF07669"/>
    </source>
</evidence>
<name>A0ABW5CAT3_9PROT</name>
<keyword evidence="2 8" id="KW-0489">Methyltransferase</keyword>
<dbReference type="InterPro" id="IPR011639">
    <property type="entry name" value="MethylTrfase_TaqI-like_dom"/>
</dbReference>
<feature type="domain" description="Type II methyltransferase M.TaqI-like" evidence="7">
    <location>
        <begin position="542"/>
        <end position="775"/>
    </location>
</feature>
<evidence type="ECO:0000256" key="1">
    <source>
        <dbReference type="ARBA" id="ARBA00011900"/>
    </source>
</evidence>
<sequence>MRRPRHPHTTAFDALTVEGALIAPAMLTRISTRTAPQQAETDYGIRKGLNLRDEVARFFRIGQALYADLKASPTPSLAATSSFVEALLREVFEVSDLDRVGHRERDGRTYPLTLQGLGGRLPVVVVPPTDPLDKASPSLAFDGRRRSAASAAQDWLNADPDSLWGLCCNGDRLRLLRDNDSLTRPAFIEADLARMFEADAFADFSALWLLIHASRFGKAGTLPTDCALERWRDAGGKEGAAARERLSEGVEAALLALGSGFLSDTPDLRQRVKDGALPRTAFFGQLLRLVYRLIFLLVAEDRGLLHPPEAPAAARRLYAGGYALSRLRDRAIRRAARDGHRDQWQGLRVVFAALARGEPRLALPALGGLFAPDVMPDLDSAHLSNRALMTAMFHLAWLRDGNGLAPVNWRDMETEELGSVYESLLELNPLLVEDGRKLAFAEGAESKGHARKTSGSYYTPDSLVQTLLDSALDPVLARVEAEAADPVAALLKVSVLDPACGSGHFLLAAARRLATRIARHRAGGVASAEEYRHALRDVARSCLYGVDRNPMAIELAKVALWIETVEPGKPLGFLDANLRCGDSLLGIYDLDVLRQGIPDAAYKPLTGDDKETARHFAKRNRSEREGQGTLALGGQGWSMPAPPPLARLNLDWRILPEDSPEQIADKRRRFEATRADPRTWAWKQACDLYVTAFLTAKTGGVPASHTAVAIPTSGHLWQVLAGHQVHPPLMARALDLAAEARAFHWPLEFPEMFEAGGFDVVLGNPPWERIKLQEQEFFAARAPEIAQAPTAAARGRLIKALADAPEDSRDRRLFAAFETEKRVAEAASVFARVPQEDGGRFPLTGRGDVNTYALFAELFTRLTSPRGRAGLVVPTGIATDATTAPFFAALIENRRLVSLHDFQTGMGFFDRIGHARFKFSLITTCDAGTGPEAPDFSFFSRTMEDFADRRRHFRLDRPTIERLNPNTKTTPVFRTETDAALTARIYSRVSVLIDESKGPAGNPWGGSFMAMLHMANDSGLFRSAGQLTAAGYVRDGTDWVSAAGFRPPQAALPLDGGRDGLHLPLVGGGTTRPADRYVPLYEAKMIHHFDHRWATYDGDECRDATPAEHADPSFEPTPRYWVPEREVRDRLSAKGWTRDWLMGWRDICRATDERTVIASVTPRVAVGHTAPLMFTTAAPRLVTALLGNLSSLVLDYVARQKVGGTHLTYGYLAQFPILPPSTYTEADLAVIVPQVLELTYTSRAMAPFARDLGFDGPPFAWDEERRALLRAELDAWYARAYGLTRDELRFILDPAEVRGADYPSETFRGLKTNEIRRFGEYRTARLVLAAWDRLECGAVHDTSPPIVVSLPTPVRQSRPLPIMSSVVDGAWARPMSNPRGETMEVLLAVLEAMDRPMPAERVRLAVLLALEPYLLGPHLEADQKTDWGRVIGGEAAGPTTDNAELAGHWGAAVRYFRSRRWLDDASGNWRAGDNLGTQQPGDWAAGRAAITWDAMRRIGDKAEIINLFSPQLDRWRNAEAA</sequence>
<dbReference type="EMBL" id="JBHUIY010000007">
    <property type="protein sequence ID" value="MFD2233200.1"/>
    <property type="molecule type" value="Genomic_DNA"/>
</dbReference>
<proteinExistence type="predicted"/>
<keyword evidence="4" id="KW-0949">S-adenosyl-L-methionine</keyword>
<dbReference type="Pfam" id="PF07669">
    <property type="entry name" value="Eco57I"/>
    <property type="match status" value="1"/>
</dbReference>
<dbReference type="PANTHER" id="PTHR33841">
    <property type="entry name" value="DNA METHYLTRANSFERASE YEEA-RELATED"/>
    <property type="match status" value="1"/>
</dbReference>